<evidence type="ECO:0000259" key="3">
    <source>
        <dbReference type="Pfam" id="PF04082"/>
    </source>
</evidence>
<keyword evidence="5" id="KW-1185">Reference proteome</keyword>
<dbReference type="EMBL" id="KN847319">
    <property type="protein sequence ID" value="KIW55455.1"/>
    <property type="molecule type" value="Genomic_DNA"/>
</dbReference>
<dbReference type="HOGENOM" id="CLU_006329_2_2_1"/>
<feature type="region of interest" description="Disordered" evidence="2">
    <location>
        <begin position="521"/>
        <end position="549"/>
    </location>
</feature>
<accession>A0A0D2ELE4</accession>
<dbReference type="GO" id="GO:0003677">
    <property type="term" value="F:DNA binding"/>
    <property type="evidence" value="ECO:0007669"/>
    <property type="project" value="InterPro"/>
</dbReference>
<dbReference type="RefSeq" id="XP_013316039.1">
    <property type="nucleotide sequence ID" value="XM_013460585.1"/>
</dbReference>
<dbReference type="CDD" id="cd12148">
    <property type="entry name" value="fungal_TF_MHR"/>
    <property type="match status" value="1"/>
</dbReference>
<evidence type="ECO:0000313" key="5">
    <source>
        <dbReference type="Proteomes" id="UP000054342"/>
    </source>
</evidence>
<dbReference type="InterPro" id="IPR007219">
    <property type="entry name" value="XnlR_reg_dom"/>
</dbReference>
<dbReference type="Proteomes" id="UP000054342">
    <property type="component" value="Unassembled WGS sequence"/>
</dbReference>
<evidence type="ECO:0000313" key="4">
    <source>
        <dbReference type="EMBL" id="KIW55455.1"/>
    </source>
</evidence>
<dbReference type="PANTHER" id="PTHR47425">
    <property type="entry name" value="FARB-RELATED"/>
    <property type="match status" value="1"/>
</dbReference>
<dbReference type="PANTHER" id="PTHR47425:SF3">
    <property type="entry name" value="ZN(II)2CYS6 TRANSCRIPTION FACTOR (EUROFUNG)"/>
    <property type="match status" value="1"/>
</dbReference>
<sequence>MTVDAGLPGFVKALPAHLTAEDTEYLRHRGIFQIPATGCRNEILRAHFQFVHPLMPLLDIESFIGPMLQSSPPEKISLLLLYAVLCSGAAHVEIGVLHALGYQSRKAARKAFFDRARLLYDFDCEPERVSLVQAFLLMTYWWHTGTQHKDRRFWIREGVSLALDLGLGMDLDNCGSKQKRLMKRIWWCCFMRDQFVALMTWTPAHLGARHRNLPMLTLEDFEVQAFSDPIVDNFGQWPLVNSRETRVQLATLCIEKAKLCVCINRILEARYSSRRLEAETQMVTILVPKRAAVNQYEVIEHDHELQAWYHNVVDSSTLDLRDAVTAGPDVVSIQKGHLKLLFLTALLALHRPQAVDAFDVRLSASQELSSRKLRETAEEVAHVAKRIQDLEMGTHMNPKGVSLYLPILLVHLQDIRPETGTLKKSRLEKYHDCMRILDSIGGDAVPENLLPMKLEAAFRTLNVLPSTRCTIPRQLRMSGEQFPASGNEPISLLSNLGVVTQFEMDFLQDLSACAVNAGSGSIQPRFERGGEPRQEEREATGRLVNDNTV</sequence>
<evidence type="ECO:0000256" key="1">
    <source>
        <dbReference type="ARBA" id="ARBA00023242"/>
    </source>
</evidence>
<protein>
    <recommendedName>
        <fullName evidence="3">Xylanolytic transcriptional activator regulatory domain-containing protein</fullName>
    </recommendedName>
</protein>
<feature type="compositionally biased region" description="Basic and acidic residues" evidence="2">
    <location>
        <begin position="525"/>
        <end position="540"/>
    </location>
</feature>
<proteinExistence type="predicted"/>
<keyword evidence="1" id="KW-0539">Nucleus</keyword>
<dbReference type="AlphaFoldDB" id="A0A0D2ELE4"/>
<feature type="domain" description="Xylanolytic transcriptional activator regulatory" evidence="3">
    <location>
        <begin position="47"/>
        <end position="310"/>
    </location>
</feature>
<dbReference type="OrthoDB" id="4114053at2759"/>
<dbReference type="Pfam" id="PF04082">
    <property type="entry name" value="Fungal_trans"/>
    <property type="match status" value="1"/>
</dbReference>
<dbReference type="GO" id="GO:0008270">
    <property type="term" value="F:zinc ion binding"/>
    <property type="evidence" value="ECO:0007669"/>
    <property type="project" value="InterPro"/>
</dbReference>
<reference evidence="4 5" key="1">
    <citation type="submission" date="2015-01" db="EMBL/GenBank/DDBJ databases">
        <title>The Genome Sequence of Exophiala xenobiotica CBS118157.</title>
        <authorList>
            <consortium name="The Broad Institute Genomics Platform"/>
            <person name="Cuomo C."/>
            <person name="de Hoog S."/>
            <person name="Gorbushina A."/>
            <person name="Stielow B."/>
            <person name="Teixiera M."/>
            <person name="Abouelleil A."/>
            <person name="Chapman S.B."/>
            <person name="Priest M."/>
            <person name="Young S.K."/>
            <person name="Wortman J."/>
            <person name="Nusbaum C."/>
            <person name="Birren B."/>
        </authorList>
    </citation>
    <scope>NUCLEOTIDE SEQUENCE [LARGE SCALE GENOMIC DNA]</scope>
    <source>
        <strain evidence="4 5">CBS 118157</strain>
    </source>
</reference>
<dbReference type="STRING" id="348802.A0A0D2ELE4"/>
<evidence type="ECO:0000256" key="2">
    <source>
        <dbReference type="SAM" id="MobiDB-lite"/>
    </source>
</evidence>
<dbReference type="InterPro" id="IPR052761">
    <property type="entry name" value="Fungal_Detox/Toxin_TFs"/>
</dbReference>
<name>A0A0D2ELE4_9EURO</name>
<organism evidence="4 5">
    <name type="scientific">Exophiala xenobiotica</name>
    <dbReference type="NCBI Taxonomy" id="348802"/>
    <lineage>
        <taxon>Eukaryota</taxon>
        <taxon>Fungi</taxon>
        <taxon>Dikarya</taxon>
        <taxon>Ascomycota</taxon>
        <taxon>Pezizomycotina</taxon>
        <taxon>Eurotiomycetes</taxon>
        <taxon>Chaetothyriomycetidae</taxon>
        <taxon>Chaetothyriales</taxon>
        <taxon>Herpotrichiellaceae</taxon>
        <taxon>Exophiala</taxon>
    </lineage>
</organism>
<dbReference type="GO" id="GO:0006351">
    <property type="term" value="P:DNA-templated transcription"/>
    <property type="evidence" value="ECO:0007669"/>
    <property type="project" value="InterPro"/>
</dbReference>
<dbReference type="GeneID" id="25326105"/>
<gene>
    <name evidence="4" type="ORF">PV05_04197</name>
</gene>